<dbReference type="SMART" id="SM00220">
    <property type="entry name" value="S_TKc"/>
    <property type="match status" value="1"/>
</dbReference>
<dbReference type="PROSITE" id="PS00107">
    <property type="entry name" value="PROTEIN_KINASE_ATP"/>
    <property type="match status" value="1"/>
</dbReference>
<feature type="region of interest" description="Disordered" evidence="6">
    <location>
        <begin position="1"/>
        <end position="53"/>
    </location>
</feature>
<feature type="compositionally biased region" description="Low complexity" evidence="6">
    <location>
        <begin position="41"/>
        <end position="53"/>
    </location>
</feature>
<dbReference type="AlphaFoldDB" id="A0A6C2YPY5"/>
<dbReference type="EMBL" id="LR593887">
    <property type="protein sequence ID" value="VTS04748.1"/>
    <property type="molecule type" value="Genomic_DNA"/>
</dbReference>
<sequence length="530" mass="58348">MAQQPNDPTPPKPDLSQLIQAGTGPEAGARRDASKLNSDFSTDPNSSTPNPLSLSSLYAAIDSGIEHRRDRVTEPVQCGQYRLTRKLGEGGMGEVFEAEDGNLHRKVAVKRLREDLRGNAESRERFLREARAAAAVENDHLVTIYQVGEVQGAPYFAMQLLIGEPLDRRLSRNPPLTVLEVVRYSREIAEGLGAAHVAGLVHRDIKPSNIWLEDVLIGMRPDANSSGNSGVRTRVRVKIVDFGLAVRTAVDVRLTQTGYVMGTPAYMSPEQAKGAPFDYRTDLFSFGCVIFEMLIGRRPFQGASLADVMTAIQREQPPLLSLLRDDVPRELSDLVARMLAKQPQDRPASAYDIADRLAELEAKLSGKPNVARVNRTGSLETQTAPTPNVEVLPVTNATPRNERDFQKLVKSQSESNKAGIWILAIGAMLGIVLMLGYWFWFATGTVKIELGKVDGSNPPGEYVISPDGNPEQELFRGTGNQTLSLPSGSYRIDFAKGIMLGYEFRPANRFRVEPFGSQTIQVERRTGRPK</sequence>
<evidence type="ECO:0000256" key="2">
    <source>
        <dbReference type="ARBA" id="ARBA00022741"/>
    </source>
</evidence>
<dbReference type="Pfam" id="PF00069">
    <property type="entry name" value="Pkinase"/>
    <property type="match status" value="1"/>
</dbReference>
<keyword evidence="4 5" id="KW-0067">ATP-binding</keyword>
<organism evidence="9">
    <name type="scientific">Tuwongella immobilis</name>
    <dbReference type="NCBI Taxonomy" id="692036"/>
    <lineage>
        <taxon>Bacteria</taxon>
        <taxon>Pseudomonadati</taxon>
        <taxon>Planctomycetota</taxon>
        <taxon>Planctomycetia</taxon>
        <taxon>Gemmatales</taxon>
        <taxon>Gemmataceae</taxon>
        <taxon>Tuwongella</taxon>
    </lineage>
</organism>
<dbReference type="InterPro" id="IPR000719">
    <property type="entry name" value="Prot_kinase_dom"/>
</dbReference>
<dbReference type="PANTHER" id="PTHR43289">
    <property type="entry name" value="MITOGEN-ACTIVATED PROTEIN KINASE KINASE KINASE 20-RELATED"/>
    <property type="match status" value="1"/>
</dbReference>
<feature type="domain" description="Protein kinase" evidence="8">
    <location>
        <begin position="81"/>
        <end position="358"/>
    </location>
</feature>
<feature type="transmembrane region" description="Helical" evidence="7">
    <location>
        <begin position="418"/>
        <end position="440"/>
    </location>
</feature>
<evidence type="ECO:0000256" key="4">
    <source>
        <dbReference type="ARBA" id="ARBA00022840"/>
    </source>
</evidence>
<evidence type="ECO:0000256" key="1">
    <source>
        <dbReference type="ARBA" id="ARBA00022679"/>
    </source>
</evidence>
<gene>
    <name evidence="9" type="ORF">GMBLW1_02700</name>
</gene>
<keyword evidence="2 5" id="KW-0547">Nucleotide-binding</keyword>
<evidence type="ECO:0000313" key="10">
    <source>
        <dbReference type="Proteomes" id="UP000464378"/>
    </source>
</evidence>
<keyword evidence="9" id="KW-0723">Serine/threonine-protein kinase</keyword>
<evidence type="ECO:0000259" key="8">
    <source>
        <dbReference type="PROSITE" id="PS50011"/>
    </source>
</evidence>
<evidence type="ECO:0000256" key="5">
    <source>
        <dbReference type="PROSITE-ProRule" id="PRU10141"/>
    </source>
</evidence>
<keyword evidence="3 9" id="KW-0418">Kinase</keyword>
<dbReference type="EMBL" id="LR586016">
    <property type="protein sequence ID" value="VIP03690.1"/>
    <property type="molecule type" value="Genomic_DNA"/>
</dbReference>
<evidence type="ECO:0000313" key="9">
    <source>
        <dbReference type="EMBL" id="VIP03690.1"/>
    </source>
</evidence>
<proteinExistence type="predicted"/>
<name>A0A6C2YPY5_9BACT</name>
<evidence type="ECO:0000256" key="3">
    <source>
        <dbReference type="ARBA" id="ARBA00022777"/>
    </source>
</evidence>
<dbReference type="Gene3D" id="1.10.510.10">
    <property type="entry name" value="Transferase(Phosphotransferase) domain 1"/>
    <property type="match status" value="1"/>
</dbReference>
<dbReference type="InParanoid" id="A0A6C2YPY5"/>
<dbReference type="Gene3D" id="3.30.200.20">
    <property type="entry name" value="Phosphorylase Kinase, domain 1"/>
    <property type="match status" value="1"/>
</dbReference>
<keyword evidence="7" id="KW-0472">Membrane</keyword>
<accession>A0A6C2YPY5</accession>
<keyword evidence="7" id="KW-1133">Transmembrane helix</keyword>
<reference evidence="9" key="1">
    <citation type="submission" date="2019-04" db="EMBL/GenBank/DDBJ databases">
        <authorList>
            <consortium name="Science for Life Laboratories"/>
        </authorList>
    </citation>
    <scope>NUCLEOTIDE SEQUENCE</scope>
    <source>
        <strain evidence="9">MBLW1</strain>
    </source>
</reference>
<keyword evidence="1" id="KW-0808">Transferase</keyword>
<dbReference type="Proteomes" id="UP000464378">
    <property type="component" value="Chromosome"/>
</dbReference>
<keyword evidence="10" id="KW-1185">Reference proteome</keyword>
<dbReference type="RefSeq" id="WP_162658854.1">
    <property type="nucleotide sequence ID" value="NZ_LR593887.1"/>
</dbReference>
<feature type="binding site" evidence="5">
    <location>
        <position position="110"/>
    </location>
    <ligand>
        <name>ATP</name>
        <dbReference type="ChEBI" id="CHEBI:30616"/>
    </ligand>
</feature>
<dbReference type="InterPro" id="IPR017441">
    <property type="entry name" value="Protein_kinase_ATP_BS"/>
</dbReference>
<evidence type="ECO:0000256" key="6">
    <source>
        <dbReference type="SAM" id="MobiDB-lite"/>
    </source>
</evidence>
<keyword evidence="7" id="KW-0812">Transmembrane</keyword>
<dbReference type="PANTHER" id="PTHR43289:SF6">
    <property type="entry name" value="SERINE_THREONINE-PROTEIN KINASE NEKL-3"/>
    <property type="match status" value="1"/>
</dbReference>
<dbReference type="CDD" id="cd14014">
    <property type="entry name" value="STKc_PknB_like"/>
    <property type="match status" value="1"/>
</dbReference>
<dbReference type="KEGG" id="tim:GMBLW1_02700"/>
<protein>
    <recommendedName>
        <fullName evidence="8">Protein kinase domain-containing protein</fullName>
    </recommendedName>
</protein>
<dbReference type="PROSITE" id="PS50011">
    <property type="entry name" value="PROTEIN_KINASE_DOM"/>
    <property type="match status" value="1"/>
</dbReference>
<dbReference type="GO" id="GO:0005524">
    <property type="term" value="F:ATP binding"/>
    <property type="evidence" value="ECO:0007669"/>
    <property type="project" value="UniProtKB-UniRule"/>
</dbReference>
<dbReference type="InterPro" id="IPR011009">
    <property type="entry name" value="Kinase-like_dom_sf"/>
</dbReference>
<dbReference type="SUPFAM" id="SSF56112">
    <property type="entry name" value="Protein kinase-like (PK-like)"/>
    <property type="match status" value="1"/>
</dbReference>
<dbReference type="GO" id="GO:0004674">
    <property type="term" value="F:protein serine/threonine kinase activity"/>
    <property type="evidence" value="ECO:0007669"/>
    <property type="project" value="UniProtKB-KW"/>
</dbReference>
<evidence type="ECO:0000256" key="7">
    <source>
        <dbReference type="SAM" id="Phobius"/>
    </source>
</evidence>